<feature type="region of interest" description="Disordered" evidence="1">
    <location>
        <begin position="1"/>
        <end position="24"/>
    </location>
</feature>
<dbReference type="Proteomes" id="UP000295083">
    <property type="component" value="Unassembled WGS sequence"/>
</dbReference>
<organism evidence="2 3">
    <name type="scientific">Colletotrichum spinosum</name>
    <dbReference type="NCBI Taxonomy" id="1347390"/>
    <lineage>
        <taxon>Eukaryota</taxon>
        <taxon>Fungi</taxon>
        <taxon>Dikarya</taxon>
        <taxon>Ascomycota</taxon>
        <taxon>Pezizomycotina</taxon>
        <taxon>Sordariomycetes</taxon>
        <taxon>Hypocreomycetidae</taxon>
        <taxon>Glomerellales</taxon>
        <taxon>Glomerellaceae</taxon>
        <taxon>Colletotrichum</taxon>
        <taxon>Colletotrichum orbiculare species complex</taxon>
    </lineage>
</organism>
<feature type="region of interest" description="Disordered" evidence="1">
    <location>
        <begin position="70"/>
        <end position="89"/>
    </location>
</feature>
<protein>
    <submittedName>
        <fullName evidence="2">Uncharacterized protein</fullName>
    </submittedName>
</protein>
<sequence length="227" mass="24559">MKRFKHNNARRGQERNVAPSSSVQVDLSTGTLVATIGHVPCRRQAPSTMIQPSSSSWYQAPIFPPWHHGGSASSSNAFSPPETGCLQRRETGTRFLAKDVAAGRRKKGTPPLPISDSWDALPTRVWACRVPGEHAIGMDGLLVYILEKKDSVSRVPAGLGQPFTHRDDGSTGPLLFLTQSYSHGQKVGTASDPFSSQATRRTDRGSHSRVPGPLGLETPSALNRVEQ</sequence>
<comment type="caution">
    <text evidence="2">The sequence shown here is derived from an EMBL/GenBank/DDBJ whole genome shotgun (WGS) entry which is preliminary data.</text>
</comment>
<reference evidence="2 3" key="1">
    <citation type="submission" date="2018-11" db="EMBL/GenBank/DDBJ databases">
        <title>Genome sequence and assembly of Colletotrichum spinosum.</title>
        <authorList>
            <person name="Gan P."/>
            <person name="Shirasu K."/>
        </authorList>
    </citation>
    <scope>NUCLEOTIDE SEQUENCE [LARGE SCALE GENOMIC DNA]</scope>
    <source>
        <strain evidence="2 3">CBS 515.97</strain>
    </source>
</reference>
<dbReference type="EMBL" id="QAPG01000019">
    <property type="protein sequence ID" value="TDZ38040.1"/>
    <property type="molecule type" value="Genomic_DNA"/>
</dbReference>
<proteinExistence type="predicted"/>
<name>A0A4R8QJ22_9PEZI</name>
<dbReference type="AlphaFoldDB" id="A0A4R8QJ22"/>
<gene>
    <name evidence="2" type="ORF">C8035_v007771</name>
</gene>
<evidence type="ECO:0000256" key="1">
    <source>
        <dbReference type="SAM" id="MobiDB-lite"/>
    </source>
</evidence>
<keyword evidence="3" id="KW-1185">Reference proteome</keyword>
<accession>A0A4R8QJ22</accession>
<feature type="region of interest" description="Disordered" evidence="1">
    <location>
        <begin position="185"/>
        <end position="227"/>
    </location>
</feature>
<evidence type="ECO:0000313" key="2">
    <source>
        <dbReference type="EMBL" id="TDZ38040.1"/>
    </source>
</evidence>
<evidence type="ECO:0000313" key="3">
    <source>
        <dbReference type="Proteomes" id="UP000295083"/>
    </source>
</evidence>